<dbReference type="PANTHER" id="PTHR12558">
    <property type="entry name" value="CELL DIVISION CYCLE 16,23,27"/>
    <property type="match status" value="1"/>
</dbReference>
<proteinExistence type="predicted"/>
<feature type="chain" id="PRO_5043713726" description="Tetratricopeptide repeat-like domain-containing protein" evidence="2">
    <location>
        <begin position="23"/>
        <end position="638"/>
    </location>
</feature>
<dbReference type="Gene3D" id="1.25.40.10">
    <property type="entry name" value="Tetratricopeptide repeat domain"/>
    <property type="match status" value="2"/>
</dbReference>
<reference evidence="3 4" key="1">
    <citation type="submission" date="2013-04" db="EMBL/GenBank/DDBJ databases">
        <title>Hyphomonas sp. T24B3 Genome Sequencing.</title>
        <authorList>
            <person name="Lai Q."/>
            <person name="Shao Z."/>
        </authorList>
    </citation>
    <scope>NUCLEOTIDE SEQUENCE [LARGE SCALE GENOMIC DNA]</scope>
    <source>
        <strain evidence="3 4">T24B3</strain>
    </source>
</reference>
<protein>
    <recommendedName>
        <fullName evidence="5">Tetratricopeptide repeat-like domain-containing protein</fullName>
    </recommendedName>
</protein>
<feature type="region of interest" description="Disordered" evidence="1">
    <location>
        <begin position="616"/>
        <end position="638"/>
    </location>
</feature>
<organism evidence="3 4">
    <name type="scientific">Hyphomonas pacifica</name>
    <dbReference type="NCBI Taxonomy" id="1280941"/>
    <lineage>
        <taxon>Bacteria</taxon>
        <taxon>Pseudomonadati</taxon>
        <taxon>Pseudomonadota</taxon>
        <taxon>Alphaproteobacteria</taxon>
        <taxon>Hyphomonadales</taxon>
        <taxon>Hyphomonadaceae</taxon>
        <taxon>Hyphomonas</taxon>
    </lineage>
</organism>
<dbReference type="GO" id="GO:0042802">
    <property type="term" value="F:identical protein binding"/>
    <property type="evidence" value="ECO:0007669"/>
    <property type="project" value="InterPro"/>
</dbReference>
<evidence type="ECO:0008006" key="5">
    <source>
        <dbReference type="Google" id="ProtNLM"/>
    </source>
</evidence>
<dbReference type="STRING" id="1280941.HY2_13695"/>
<sequence>MHRRLLIAASALSISLALGACATEPAPARPSVETVQAEFSMPLSDAALATAVLDEARKPVGVDAYDMPVDAVKAGDMAAFLQMIKALPEEDRNASPLFAAFLAIDRAAAGDTESARAILDAASSGTGEEGETSFYAYLDAWLLALDNKPDEAIERHRMAASSMPGLTGDLSLAAMLEALDRPEQALAVYEYLTPSKIEAPEHQFDPKGLLYGHVKTVIQRHALLLQRLGRVEEAQAVYKQLADAEPEEAISYAAAIESLKTGKNLDNDPLNVRSAFTQSLADVSRALQEQRYIRTIMMGGRIDGFDDQRSSFDQIALLVYPGDNDLRAAIIAEMYQSALYEGVAHVALSAPEPTPTLEISAAQALIMLDRKDEARKAIDAALDLSDADNRLSTLYGALQLTTLLEDEKQSVELVDEVIELAENPAELAAAHGLAAEINGQFGDLEQAAIHAEKARELDDTHDRRMMLADALGKVDKINEALTILRTERLARPNDPYTLNSLGYFLIVNTDKLDEGFKVLHRARALADRDPYITDSLGWAYFKLGHLDEARKLIEMSRQELQPHRHWEIETHLGDIYWYQGDKDAAREAWQYALDNHPPAKERADLEAKLVNGLTEPVPEKRKLPDVSMSDGAIDRQDI</sequence>
<name>A0A062TWR0_9PROT</name>
<keyword evidence="4" id="KW-1185">Reference proteome</keyword>
<dbReference type="RefSeq" id="WP_034827045.1">
    <property type="nucleotide sequence ID" value="NZ_AWFA01000025.1"/>
</dbReference>
<dbReference type="AlphaFoldDB" id="A0A062TWR0"/>
<dbReference type="InterPro" id="IPR011990">
    <property type="entry name" value="TPR-like_helical_dom_sf"/>
</dbReference>
<evidence type="ECO:0000256" key="1">
    <source>
        <dbReference type="SAM" id="MobiDB-lite"/>
    </source>
</evidence>
<dbReference type="Pfam" id="PF13174">
    <property type="entry name" value="TPR_6"/>
    <property type="match status" value="1"/>
</dbReference>
<dbReference type="InterPro" id="IPR019734">
    <property type="entry name" value="TPR_rpt"/>
</dbReference>
<feature type="signal peptide" evidence="2">
    <location>
        <begin position="1"/>
        <end position="22"/>
    </location>
</feature>
<dbReference type="SUPFAM" id="SSF48452">
    <property type="entry name" value="TPR-like"/>
    <property type="match status" value="3"/>
</dbReference>
<accession>A0A062TWR0</accession>
<dbReference type="SMART" id="SM00028">
    <property type="entry name" value="TPR"/>
    <property type="match status" value="4"/>
</dbReference>
<dbReference type="OrthoDB" id="9766710at2"/>
<dbReference type="InterPro" id="IPR011717">
    <property type="entry name" value="TPR-4"/>
</dbReference>
<dbReference type="Pfam" id="PF13181">
    <property type="entry name" value="TPR_8"/>
    <property type="match status" value="1"/>
</dbReference>
<dbReference type="eggNOG" id="COG0457">
    <property type="taxonomic scope" value="Bacteria"/>
</dbReference>
<dbReference type="Proteomes" id="UP000249123">
    <property type="component" value="Unassembled WGS sequence"/>
</dbReference>
<evidence type="ECO:0000313" key="3">
    <source>
        <dbReference type="EMBL" id="RAN33898.1"/>
    </source>
</evidence>
<accession>A0A328JYQ8</accession>
<keyword evidence="2" id="KW-0732">Signal</keyword>
<dbReference type="Pfam" id="PF07721">
    <property type="entry name" value="TPR_4"/>
    <property type="match status" value="1"/>
</dbReference>
<evidence type="ECO:0000313" key="4">
    <source>
        <dbReference type="Proteomes" id="UP000249123"/>
    </source>
</evidence>
<dbReference type="PANTHER" id="PTHR12558:SF13">
    <property type="entry name" value="CELL DIVISION CYCLE PROTEIN 27 HOMOLOG"/>
    <property type="match status" value="1"/>
</dbReference>
<gene>
    <name evidence="3" type="ORF">HY3_12065</name>
</gene>
<comment type="caution">
    <text evidence="3">The sequence shown here is derived from an EMBL/GenBank/DDBJ whole genome shotgun (WGS) entry which is preliminary data.</text>
</comment>
<dbReference type="PROSITE" id="PS51257">
    <property type="entry name" value="PROKAR_LIPOPROTEIN"/>
    <property type="match status" value="1"/>
</dbReference>
<evidence type="ECO:0000256" key="2">
    <source>
        <dbReference type="SAM" id="SignalP"/>
    </source>
</evidence>
<dbReference type="EMBL" id="AWFB01000016">
    <property type="protein sequence ID" value="RAN33898.1"/>
    <property type="molecule type" value="Genomic_DNA"/>
</dbReference>